<sequence>MDVGALVFYGRRRYVKLLNVYLERNLAKNGGILDEVVFAMRTGKKEDLDFLDVLLARHPGVYRRSGPGNLKATGVHWQESYAIARPGCIYVKIDDDIIFIQDGAIEALVEEKLRGHYLFVSANIVNHPLLSYVHAQLGALLPYHQPPKGLSPLDAYKPFELADSADVLDDSPARTSTYAINSSCFHENWDCAAVSHYSFLHHLRAGSLSAFEFSTWDLCYPDYHRWSINFFAFNSSDLAGDLLTNDTDDETYISQLLPAYRKQHAAAVGRTALVVHYAYFTQEKDLLLNAPGLLQEYSRVAEEYANGTIIQKEVIEKPLKGQFGLVLPNEKVVPLDDPNDQMEIAQKTATLGGEFGYYEKDYVDFNGTDTKLADDWV</sequence>
<gene>
    <name evidence="1" type="ORF">COCSUDRAFT_55703</name>
</gene>
<dbReference type="GeneID" id="17045732"/>
<comment type="caution">
    <text evidence="1">The sequence shown here is derived from an EMBL/GenBank/DDBJ whole genome shotgun (WGS) entry which is preliminary data.</text>
</comment>
<evidence type="ECO:0000313" key="2">
    <source>
        <dbReference type="Proteomes" id="UP000007264"/>
    </source>
</evidence>
<dbReference type="Proteomes" id="UP000007264">
    <property type="component" value="Unassembled WGS sequence"/>
</dbReference>
<name>I0ZAP8_COCSC</name>
<protein>
    <submittedName>
        <fullName evidence="1">Uncharacterized protein</fullName>
    </submittedName>
</protein>
<evidence type="ECO:0000313" key="1">
    <source>
        <dbReference type="EMBL" id="EIE27717.1"/>
    </source>
</evidence>
<proteinExistence type="predicted"/>
<reference evidence="1 2" key="1">
    <citation type="journal article" date="2012" name="Genome Biol.">
        <title>The genome of the polar eukaryotic microalga coccomyxa subellipsoidea reveals traits of cold adaptation.</title>
        <authorList>
            <person name="Blanc G."/>
            <person name="Agarkova I."/>
            <person name="Grimwood J."/>
            <person name="Kuo A."/>
            <person name="Brueggeman A."/>
            <person name="Dunigan D."/>
            <person name="Gurnon J."/>
            <person name="Ladunga I."/>
            <person name="Lindquist E."/>
            <person name="Lucas S."/>
            <person name="Pangilinan J."/>
            <person name="Proschold T."/>
            <person name="Salamov A."/>
            <person name="Schmutz J."/>
            <person name="Weeks D."/>
            <person name="Yamada T."/>
            <person name="Claverie J.M."/>
            <person name="Grigoriev I."/>
            <person name="Van Etten J."/>
            <person name="Lomsadze A."/>
            <person name="Borodovsky M."/>
        </authorList>
    </citation>
    <scope>NUCLEOTIDE SEQUENCE [LARGE SCALE GENOMIC DNA]</scope>
    <source>
        <strain evidence="1 2">C-169</strain>
    </source>
</reference>
<dbReference type="KEGG" id="csl:COCSUDRAFT_55703"/>
<organism evidence="1 2">
    <name type="scientific">Coccomyxa subellipsoidea (strain C-169)</name>
    <name type="common">Green microalga</name>
    <dbReference type="NCBI Taxonomy" id="574566"/>
    <lineage>
        <taxon>Eukaryota</taxon>
        <taxon>Viridiplantae</taxon>
        <taxon>Chlorophyta</taxon>
        <taxon>core chlorophytes</taxon>
        <taxon>Trebouxiophyceae</taxon>
        <taxon>Trebouxiophyceae incertae sedis</taxon>
        <taxon>Coccomyxaceae</taxon>
        <taxon>Coccomyxa</taxon>
        <taxon>Coccomyxa subellipsoidea</taxon>
    </lineage>
</organism>
<dbReference type="AlphaFoldDB" id="I0ZAP8"/>
<keyword evidence="2" id="KW-1185">Reference proteome</keyword>
<dbReference type="RefSeq" id="XP_005652261.1">
    <property type="nucleotide sequence ID" value="XM_005652204.1"/>
</dbReference>
<accession>I0ZAP8</accession>
<dbReference type="eggNOG" id="ENOG502S3V7">
    <property type="taxonomic scope" value="Eukaryota"/>
</dbReference>
<dbReference type="EMBL" id="AGSI01000001">
    <property type="protein sequence ID" value="EIE27717.1"/>
    <property type="molecule type" value="Genomic_DNA"/>
</dbReference>
<dbReference type="OrthoDB" id="5593235at2759"/>